<proteinExistence type="predicted"/>
<evidence type="ECO:0000259" key="2">
    <source>
        <dbReference type="Pfam" id="PF14695"/>
    </source>
</evidence>
<organism evidence="3 4">
    <name type="scientific">Lingula anatina</name>
    <name type="common">Brachiopod</name>
    <name type="synonym">Lingula unguis</name>
    <dbReference type="NCBI Taxonomy" id="7574"/>
    <lineage>
        <taxon>Eukaryota</taxon>
        <taxon>Metazoa</taxon>
        <taxon>Spiralia</taxon>
        <taxon>Lophotrochozoa</taxon>
        <taxon>Brachiopoda</taxon>
        <taxon>Linguliformea</taxon>
        <taxon>Lingulata</taxon>
        <taxon>Lingulida</taxon>
        <taxon>Linguloidea</taxon>
        <taxon>Lingulidae</taxon>
        <taxon>Lingula</taxon>
    </lineage>
</organism>
<keyword evidence="3" id="KW-1185">Reference proteome</keyword>
<dbReference type="InParanoid" id="A0A1S3IYK5"/>
<dbReference type="Proteomes" id="UP000085678">
    <property type="component" value="Unplaced"/>
</dbReference>
<dbReference type="PANTHER" id="PTHR16057:SF1">
    <property type="entry name" value="PROTEIN LINES HOMOLOG 1"/>
    <property type="match status" value="1"/>
</dbReference>
<gene>
    <name evidence="4" type="primary">LOC106168542</name>
</gene>
<dbReference type="OrthoDB" id="8251209at2759"/>
<dbReference type="PANTHER" id="PTHR16057">
    <property type="entry name" value="WINS1, 2 PROTEIN"/>
    <property type="match status" value="1"/>
</dbReference>
<dbReference type="InterPro" id="IPR024875">
    <property type="entry name" value="Protein_Lines"/>
</dbReference>
<evidence type="ECO:0000259" key="1">
    <source>
        <dbReference type="Pfam" id="PF14694"/>
    </source>
</evidence>
<dbReference type="RefSeq" id="XP_013403093.1">
    <property type="nucleotide sequence ID" value="XM_013547639.1"/>
</dbReference>
<feature type="domain" description="Protein Lines N-terminal" evidence="1">
    <location>
        <begin position="325"/>
        <end position="508"/>
    </location>
</feature>
<evidence type="ECO:0000313" key="4">
    <source>
        <dbReference type="RefSeq" id="XP_013403093.1"/>
    </source>
</evidence>
<name>A0A1S3IYK5_LINAN</name>
<dbReference type="AlphaFoldDB" id="A0A1S3IYK5"/>
<dbReference type="InterPro" id="IPR032794">
    <property type="entry name" value="LINES_N"/>
</dbReference>
<dbReference type="GeneID" id="106168542"/>
<dbReference type="Pfam" id="PF14694">
    <property type="entry name" value="LINES_N"/>
    <property type="match status" value="1"/>
</dbReference>
<sequence>MTLEMDKPFVPFSQEELTALYQLLLKDVQSITRYQVIRLLDIQRTIDTETKLPSSVETLMLLQLTDLKVLFDKCRGHSSLRQLVNSVLVEHGMVLQILVKYKSRFLKSPDKYIRYAANNAAQSALKCLPAQSVFAGFFEALDAALKAESESTGYVFELFHRFLSDWKRGLELPKSSLIRTLPAPSKGNFPLCQKQHTQESDGINSMLEIDINTVSNLLTIVDKHWNSVVPNLMDKWHRWNNLTQESFLSLWLAIVKLSLNSKVKQILGSGITEHKCLVFVYTDPDILLDALACTSMKQRFIRRKIIDIYLCCLGHPDGLDNQARTESLALMIQQRVAEGWLKKLHLPKGFAGFGGTSILASEEYYGSSDISLLRYICLLVLKSSAALEKIAEKAHIIELVGKCLDSVLQFSSDTLQTGTTFTWCQLLQEIFIDQDDLMVEAMLYLLVVYLRSQDSSPNPHLILSLFLSTISHDHTVLLDMLISPETCFLVYLVKYLKLVQHDWMGFQSSLGKDSTSSLADMLLISKESAKSGNCSFWTSEESHSSGKKITNIVGNDELHEKTSADRCKTVSSKSKDTSHMESKCGFTATVNLVDYSDSESEQDYEGELERNSMLSVRESALDQTLGVFIRLKMSLERMSVQNLIPFNVHPLLKLISQVECLYER</sequence>
<dbReference type="InterPro" id="IPR029415">
    <property type="entry name" value="Lines_C"/>
</dbReference>
<accession>A0A1S3IYK5</accession>
<evidence type="ECO:0000313" key="3">
    <source>
        <dbReference type="Proteomes" id="UP000085678"/>
    </source>
</evidence>
<dbReference type="Pfam" id="PF14695">
    <property type="entry name" value="LINES_C"/>
    <property type="match status" value="1"/>
</dbReference>
<feature type="domain" description="Protein Lines C-terminal" evidence="2">
    <location>
        <begin position="624"/>
        <end position="659"/>
    </location>
</feature>
<reference evidence="4" key="1">
    <citation type="submission" date="2025-08" db="UniProtKB">
        <authorList>
            <consortium name="RefSeq"/>
        </authorList>
    </citation>
    <scope>IDENTIFICATION</scope>
    <source>
        <tissue evidence="4">Gonads</tissue>
    </source>
</reference>
<protein>
    <submittedName>
        <fullName evidence="4">Protein Lines homolog 1 isoform X1</fullName>
    </submittedName>
</protein>
<dbReference type="KEGG" id="lak:106168542"/>